<organism evidence="1 2">
    <name type="scientific">Nitrosomonas marina</name>
    <dbReference type="NCBI Taxonomy" id="917"/>
    <lineage>
        <taxon>Bacteria</taxon>
        <taxon>Pseudomonadati</taxon>
        <taxon>Pseudomonadota</taxon>
        <taxon>Betaproteobacteria</taxon>
        <taxon>Nitrosomonadales</taxon>
        <taxon>Nitrosomonadaceae</taxon>
        <taxon>Nitrosomonas</taxon>
    </lineage>
</organism>
<protein>
    <submittedName>
        <fullName evidence="1">Uncharacterized protein</fullName>
    </submittedName>
</protein>
<name>A0A1H9YYS3_9PROT</name>
<keyword evidence="2" id="KW-1185">Reference proteome</keyword>
<evidence type="ECO:0000313" key="2">
    <source>
        <dbReference type="Proteomes" id="UP000199345"/>
    </source>
</evidence>
<gene>
    <name evidence="1" type="ORF">SAMN05216326_10312</name>
</gene>
<proteinExistence type="predicted"/>
<evidence type="ECO:0000313" key="1">
    <source>
        <dbReference type="EMBL" id="SES74354.1"/>
    </source>
</evidence>
<accession>A0A1H9YYS3</accession>
<dbReference type="Proteomes" id="UP000199345">
    <property type="component" value="Unassembled WGS sequence"/>
</dbReference>
<dbReference type="EMBL" id="FOIA01000003">
    <property type="protein sequence ID" value="SES74354.1"/>
    <property type="molecule type" value="Genomic_DNA"/>
</dbReference>
<dbReference type="AlphaFoldDB" id="A0A1H9YYS3"/>
<reference evidence="2" key="1">
    <citation type="submission" date="2016-10" db="EMBL/GenBank/DDBJ databases">
        <authorList>
            <person name="Varghese N."/>
            <person name="Submissions S."/>
        </authorList>
    </citation>
    <scope>NUCLEOTIDE SEQUENCE [LARGE SCALE GENOMIC DNA]</scope>
    <source>
        <strain evidence="2">Nm71</strain>
    </source>
</reference>
<sequence length="38" mass="4479">MGFFYIWTAEFPGSIESPRKQYNLIAFGITTWVMTEFV</sequence>